<sequence length="294" mass="35042">MFSTLKTIYNERLKLHSSTVVEYMEGISTRFDNRCNIQDQQIWYAFCSDCWPTSTNKTFSIAFAFIVNEKEENYNWVLTCLKSTLDKCMHPHIIATDRELALMNACQQVFPGATRLLCRWHITENIRKRWRRRFKIDDEWKPFHIMWTVLVDSPTWIVYNDNYKTLQSMLRKYQGEYIPLESIDIFWTKLDISESISVANEDIRCEDDLEMIKEDFYQQSKAGKKTTTPKFFWSSDKQFSVLRLLKKMRPMSALLTPQKKNLMLLGIEEELWLEAVYAGANFWKPVDQYHILTL</sequence>
<reference evidence="2" key="1">
    <citation type="submission" date="2023-04" db="EMBL/GenBank/DDBJ databases">
        <authorList>
            <person name="Vijverberg K."/>
            <person name="Xiong W."/>
            <person name="Schranz E."/>
        </authorList>
    </citation>
    <scope>NUCLEOTIDE SEQUENCE</scope>
</reference>
<dbReference type="PANTHER" id="PTHR31569">
    <property type="entry name" value="SWIM-TYPE DOMAIN-CONTAINING PROTEIN"/>
    <property type="match status" value="1"/>
</dbReference>
<dbReference type="PANTHER" id="PTHR31569:SF4">
    <property type="entry name" value="SWIM-TYPE DOMAIN-CONTAINING PROTEIN"/>
    <property type="match status" value="1"/>
</dbReference>
<dbReference type="AlphaFoldDB" id="A0AA35ZMA3"/>
<dbReference type="InterPro" id="IPR018289">
    <property type="entry name" value="MULE_transposase_dom"/>
</dbReference>
<dbReference type="Pfam" id="PF10551">
    <property type="entry name" value="MULE"/>
    <property type="match status" value="1"/>
</dbReference>
<gene>
    <name evidence="2" type="ORF">LSALG_LOCUS33807</name>
</gene>
<name>A0AA35ZMA3_LACSI</name>
<organism evidence="2 3">
    <name type="scientific">Lactuca saligna</name>
    <name type="common">Willowleaf lettuce</name>
    <dbReference type="NCBI Taxonomy" id="75948"/>
    <lineage>
        <taxon>Eukaryota</taxon>
        <taxon>Viridiplantae</taxon>
        <taxon>Streptophyta</taxon>
        <taxon>Embryophyta</taxon>
        <taxon>Tracheophyta</taxon>
        <taxon>Spermatophyta</taxon>
        <taxon>Magnoliopsida</taxon>
        <taxon>eudicotyledons</taxon>
        <taxon>Gunneridae</taxon>
        <taxon>Pentapetalae</taxon>
        <taxon>asterids</taxon>
        <taxon>campanulids</taxon>
        <taxon>Asterales</taxon>
        <taxon>Asteraceae</taxon>
        <taxon>Cichorioideae</taxon>
        <taxon>Cichorieae</taxon>
        <taxon>Lactucinae</taxon>
        <taxon>Lactuca</taxon>
    </lineage>
</organism>
<feature type="domain" description="MULE transposase" evidence="1">
    <location>
        <begin position="50"/>
        <end position="125"/>
    </location>
</feature>
<accession>A0AA35ZMA3</accession>
<evidence type="ECO:0000259" key="1">
    <source>
        <dbReference type="Pfam" id="PF10551"/>
    </source>
</evidence>
<evidence type="ECO:0000313" key="2">
    <source>
        <dbReference type="EMBL" id="CAI9294843.1"/>
    </source>
</evidence>
<proteinExistence type="predicted"/>
<dbReference type="EMBL" id="OX465083">
    <property type="protein sequence ID" value="CAI9294843.1"/>
    <property type="molecule type" value="Genomic_DNA"/>
</dbReference>
<keyword evidence="3" id="KW-1185">Reference proteome</keyword>
<dbReference type="Proteomes" id="UP001177003">
    <property type="component" value="Chromosome 7"/>
</dbReference>
<protein>
    <recommendedName>
        <fullName evidence="1">MULE transposase domain-containing protein</fullName>
    </recommendedName>
</protein>
<evidence type="ECO:0000313" key="3">
    <source>
        <dbReference type="Proteomes" id="UP001177003"/>
    </source>
</evidence>
<dbReference type="InterPro" id="IPR052579">
    <property type="entry name" value="Zinc_finger_SWIM"/>
</dbReference>